<evidence type="ECO:0000256" key="1">
    <source>
        <dbReference type="SAM" id="Phobius"/>
    </source>
</evidence>
<feature type="non-terminal residue" evidence="3">
    <location>
        <position position="271"/>
    </location>
</feature>
<keyword evidence="1" id="KW-0812">Transmembrane</keyword>
<sequence length="271" mass="30918">MTASIQQACSSAKNLTDDNLKSLKVLILATTFPRWEGDREPAFVFELSRQLAKNVSLWVLVPGAPGAKPYEEIDGVRIIRFPYFFPQSIQTLCYDGGILPKLKSNWLARLQLPFFLATQFLFLCTTAYRNKINFIHCHWIIPQGFFVALYNFFTGVPFMLTAHGGDVFSFKNNLLISFLKKFAVNRSKMCTANSKATRQQVYNISNQSNIKTIPMGVDIKQFNPKLKNQSLRHTLGNPDLFLLGVGRFAEKKGFQYLIRAMPEILKQYPKT</sequence>
<name>A0A382Q1K5_9ZZZZ</name>
<dbReference type="GO" id="GO:0016757">
    <property type="term" value="F:glycosyltransferase activity"/>
    <property type="evidence" value="ECO:0007669"/>
    <property type="project" value="TreeGrafter"/>
</dbReference>
<accession>A0A382Q1K5</accession>
<keyword evidence="1" id="KW-1133">Transmembrane helix</keyword>
<evidence type="ECO:0000259" key="2">
    <source>
        <dbReference type="Pfam" id="PF13439"/>
    </source>
</evidence>
<feature type="domain" description="Glycosyltransferase subfamily 4-like N-terminal" evidence="2">
    <location>
        <begin position="43"/>
        <end position="220"/>
    </location>
</feature>
<keyword evidence="1" id="KW-0472">Membrane</keyword>
<dbReference type="InterPro" id="IPR050194">
    <property type="entry name" value="Glycosyltransferase_grp1"/>
</dbReference>
<feature type="transmembrane region" description="Helical" evidence="1">
    <location>
        <begin position="140"/>
        <end position="162"/>
    </location>
</feature>
<organism evidence="3">
    <name type="scientific">marine metagenome</name>
    <dbReference type="NCBI Taxonomy" id="408172"/>
    <lineage>
        <taxon>unclassified sequences</taxon>
        <taxon>metagenomes</taxon>
        <taxon>ecological metagenomes</taxon>
    </lineage>
</organism>
<dbReference type="Pfam" id="PF13439">
    <property type="entry name" value="Glyco_transf_4"/>
    <property type="match status" value="1"/>
</dbReference>
<dbReference type="InterPro" id="IPR028098">
    <property type="entry name" value="Glyco_trans_4-like_N"/>
</dbReference>
<proteinExistence type="predicted"/>
<gene>
    <name evidence="3" type="ORF">METZ01_LOCUS332283</name>
</gene>
<dbReference type="SUPFAM" id="SSF53756">
    <property type="entry name" value="UDP-Glycosyltransferase/glycogen phosphorylase"/>
    <property type="match status" value="1"/>
</dbReference>
<dbReference type="EMBL" id="UINC01111310">
    <property type="protein sequence ID" value="SVC79429.1"/>
    <property type="molecule type" value="Genomic_DNA"/>
</dbReference>
<protein>
    <recommendedName>
        <fullName evidence="2">Glycosyltransferase subfamily 4-like N-terminal domain-containing protein</fullName>
    </recommendedName>
</protein>
<evidence type="ECO:0000313" key="3">
    <source>
        <dbReference type="EMBL" id="SVC79429.1"/>
    </source>
</evidence>
<dbReference type="PANTHER" id="PTHR45947:SF3">
    <property type="entry name" value="SULFOQUINOVOSYL TRANSFERASE SQD2"/>
    <property type="match status" value="1"/>
</dbReference>
<dbReference type="PANTHER" id="PTHR45947">
    <property type="entry name" value="SULFOQUINOVOSYL TRANSFERASE SQD2"/>
    <property type="match status" value="1"/>
</dbReference>
<dbReference type="Gene3D" id="3.40.50.2000">
    <property type="entry name" value="Glycogen Phosphorylase B"/>
    <property type="match status" value="1"/>
</dbReference>
<dbReference type="AlphaFoldDB" id="A0A382Q1K5"/>
<reference evidence="3" key="1">
    <citation type="submission" date="2018-05" db="EMBL/GenBank/DDBJ databases">
        <authorList>
            <person name="Lanie J.A."/>
            <person name="Ng W.-L."/>
            <person name="Kazmierczak K.M."/>
            <person name="Andrzejewski T.M."/>
            <person name="Davidsen T.M."/>
            <person name="Wayne K.J."/>
            <person name="Tettelin H."/>
            <person name="Glass J.I."/>
            <person name="Rusch D."/>
            <person name="Podicherti R."/>
            <person name="Tsui H.-C.T."/>
            <person name="Winkler M.E."/>
        </authorList>
    </citation>
    <scope>NUCLEOTIDE SEQUENCE</scope>
</reference>